<accession>A0ABP5G5Y9</accession>
<evidence type="ECO:0000313" key="3">
    <source>
        <dbReference type="Proteomes" id="UP001500751"/>
    </source>
</evidence>
<gene>
    <name evidence="2" type="ORF">GCM10009839_46500</name>
</gene>
<comment type="caution">
    <text evidence="2">The sequence shown here is derived from an EMBL/GenBank/DDBJ whole genome shotgun (WGS) entry which is preliminary data.</text>
</comment>
<feature type="region of interest" description="Disordered" evidence="1">
    <location>
        <begin position="321"/>
        <end position="359"/>
    </location>
</feature>
<evidence type="ECO:0008006" key="4">
    <source>
        <dbReference type="Google" id="ProtNLM"/>
    </source>
</evidence>
<dbReference type="InterPro" id="IPR025855">
    <property type="entry name" value="Replic_Relax"/>
</dbReference>
<dbReference type="Proteomes" id="UP001500751">
    <property type="component" value="Unassembled WGS sequence"/>
</dbReference>
<name>A0ABP5G5Y9_9ACTN</name>
<proteinExistence type="predicted"/>
<sequence length="359" mass="39181">MLLTPPNPTPPTHPDYLPAAVIREPAPSARRAALAELAARLTVRDRWLLHALREHQVLTGPQIARIAFDGPRIANRRLKILAEELRVIDRFRPLRAIGSAPEHYVLGPYGAQVLAAEAGVTIKELGYHRNRALAIAHSPRLNHQVGVNEVYSHLAAASRTAGGSRTRQDAENDVAKEALVSWWSELTCFHLYGDLARPDAFGRWQAPGTGGGVRTAEFFLEYDTGTENLDRLLAKLDGYARLAAVTAIDTPVLFWLQSPLRERALHRLLALNPPAVPVATATPTACEGTTPAGPVWELAARRTARRLHLAELAAYTAGGGHRAAERDADAVRTGRLFDPPAPLPPDSERPAQGRERRDG</sequence>
<dbReference type="EMBL" id="BAAAQN010000028">
    <property type="protein sequence ID" value="GAA2039297.1"/>
    <property type="molecule type" value="Genomic_DNA"/>
</dbReference>
<evidence type="ECO:0000313" key="2">
    <source>
        <dbReference type="EMBL" id="GAA2039297.1"/>
    </source>
</evidence>
<feature type="compositionally biased region" description="Basic and acidic residues" evidence="1">
    <location>
        <begin position="346"/>
        <end position="359"/>
    </location>
</feature>
<reference evidence="3" key="1">
    <citation type="journal article" date="2019" name="Int. J. Syst. Evol. Microbiol.">
        <title>The Global Catalogue of Microorganisms (GCM) 10K type strain sequencing project: providing services to taxonomists for standard genome sequencing and annotation.</title>
        <authorList>
            <consortium name="The Broad Institute Genomics Platform"/>
            <consortium name="The Broad Institute Genome Sequencing Center for Infectious Disease"/>
            <person name="Wu L."/>
            <person name="Ma J."/>
        </authorList>
    </citation>
    <scope>NUCLEOTIDE SEQUENCE [LARGE SCALE GENOMIC DNA]</scope>
    <source>
        <strain evidence="3">JCM 16014</strain>
    </source>
</reference>
<feature type="compositionally biased region" description="Basic and acidic residues" evidence="1">
    <location>
        <begin position="322"/>
        <end position="332"/>
    </location>
</feature>
<dbReference type="Pfam" id="PF13814">
    <property type="entry name" value="Replic_Relax"/>
    <property type="match status" value="1"/>
</dbReference>
<keyword evidence="3" id="KW-1185">Reference proteome</keyword>
<protein>
    <recommendedName>
        <fullName evidence="4">Replication-relaxation</fullName>
    </recommendedName>
</protein>
<organism evidence="2 3">
    <name type="scientific">Catenulispora yoronensis</name>
    <dbReference type="NCBI Taxonomy" id="450799"/>
    <lineage>
        <taxon>Bacteria</taxon>
        <taxon>Bacillati</taxon>
        <taxon>Actinomycetota</taxon>
        <taxon>Actinomycetes</taxon>
        <taxon>Catenulisporales</taxon>
        <taxon>Catenulisporaceae</taxon>
        <taxon>Catenulispora</taxon>
    </lineage>
</organism>
<evidence type="ECO:0000256" key="1">
    <source>
        <dbReference type="SAM" id="MobiDB-lite"/>
    </source>
</evidence>